<evidence type="ECO:0000313" key="4">
    <source>
        <dbReference type="Proteomes" id="UP000005238"/>
    </source>
</evidence>
<feature type="compositionally biased region" description="Low complexity" evidence="1">
    <location>
        <begin position="277"/>
        <end position="286"/>
    </location>
</feature>
<dbReference type="InterPro" id="IPR019024">
    <property type="entry name" value="RNase_H2_suB_wHTH"/>
</dbReference>
<keyword evidence="4" id="KW-1185">Reference proteome</keyword>
<dbReference type="Gene3D" id="1.10.20.120">
    <property type="match status" value="1"/>
</dbReference>
<dbReference type="Gene3D" id="2.20.25.530">
    <property type="match status" value="1"/>
</dbReference>
<proteinExistence type="predicted"/>
<dbReference type="EMBL" id="DS566010">
    <property type="status" value="NOT_ANNOTATED_CDS"/>
    <property type="molecule type" value="Genomic_DNA"/>
</dbReference>
<dbReference type="Pfam" id="PF09468">
    <property type="entry name" value="RNase_H2-Ydr279"/>
    <property type="match status" value="1"/>
</dbReference>
<feature type="domain" description="Ribonuclease H2 subunit B wHTH" evidence="2">
    <location>
        <begin position="97"/>
        <end position="237"/>
    </location>
</feature>
<evidence type="ECO:0000313" key="3">
    <source>
        <dbReference type="EnsemblProtists" id="Phyra75454"/>
    </source>
</evidence>
<dbReference type="GO" id="GO:0005654">
    <property type="term" value="C:nucleoplasm"/>
    <property type="evidence" value="ECO:0000318"/>
    <property type="project" value="GO_Central"/>
</dbReference>
<dbReference type="InterPro" id="IPR040456">
    <property type="entry name" value="RNase_H2_suB"/>
</dbReference>
<evidence type="ECO:0000259" key="2">
    <source>
        <dbReference type="Pfam" id="PF09468"/>
    </source>
</evidence>
<name>H3GHN0_PHYRM</name>
<dbReference type="eggNOG" id="KOG4705">
    <property type="taxonomic scope" value="Eukaryota"/>
</dbReference>
<reference evidence="4" key="1">
    <citation type="journal article" date="2006" name="Science">
        <title>Phytophthora genome sequences uncover evolutionary origins and mechanisms of pathogenesis.</title>
        <authorList>
            <person name="Tyler B.M."/>
            <person name="Tripathy S."/>
            <person name="Zhang X."/>
            <person name="Dehal P."/>
            <person name="Jiang R.H."/>
            <person name="Aerts A."/>
            <person name="Arredondo F.D."/>
            <person name="Baxter L."/>
            <person name="Bensasson D."/>
            <person name="Beynon J.L."/>
            <person name="Chapman J."/>
            <person name="Damasceno C.M."/>
            <person name="Dorrance A.E."/>
            <person name="Dou D."/>
            <person name="Dickerman A.W."/>
            <person name="Dubchak I.L."/>
            <person name="Garbelotto M."/>
            <person name="Gijzen M."/>
            <person name="Gordon S.G."/>
            <person name="Govers F."/>
            <person name="Grunwald N.J."/>
            <person name="Huang W."/>
            <person name="Ivors K.L."/>
            <person name="Jones R.W."/>
            <person name="Kamoun S."/>
            <person name="Krampis K."/>
            <person name="Lamour K.H."/>
            <person name="Lee M.K."/>
            <person name="McDonald W.H."/>
            <person name="Medina M."/>
            <person name="Meijer H.J."/>
            <person name="Nordberg E.K."/>
            <person name="Maclean D.J."/>
            <person name="Ospina-Giraldo M.D."/>
            <person name="Morris P.F."/>
            <person name="Phuntumart V."/>
            <person name="Putnam N.H."/>
            <person name="Rash S."/>
            <person name="Rose J.K."/>
            <person name="Sakihama Y."/>
            <person name="Salamov A.A."/>
            <person name="Savidor A."/>
            <person name="Scheuring C.F."/>
            <person name="Smith B.M."/>
            <person name="Sobral B.W."/>
            <person name="Terry A."/>
            <person name="Torto-Alalibo T.A."/>
            <person name="Win J."/>
            <person name="Xu Z."/>
            <person name="Zhang H."/>
            <person name="Grigoriev I.V."/>
            <person name="Rokhsar D.S."/>
            <person name="Boore J.L."/>
        </authorList>
    </citation>
    <scope>NUCLEOTIDE SEQUENCE [LARGE SCALE GENOMIC DNA]</scope>
    <source>
        <strain evidence="4">Pr102</strain>
    </source>
</reference>
<dbReference type="InParanoid" id="H3GHN0"/>
<protein>
    <recommendedName>
        <fullName evidence="2">Ribonuclease H2 subunit B wHTH domain-containing protein</fullName>
    </recommendedName>
</protein>
<dbReference type="HOGENOM" id="CLU_059670_0_0_1"/>
<dbReference type="GO" id="GO:0032299">
    <property type="term" value="C:ribonuclease H2 complex"/>
    <property type="evidence" value="ECO:0000318"/>
    <property type="project" value="GO_Central"/>
</dbReference>
<feature type="region of interest" description="Disordered" evidence="1">
    <location>
        <begin position="253"/>
        <end position="297"/>
    </location>
</feature>
<organism evidence="3 4">
    <name type="scientific">Phytophthora ramorum</name>
    <name type="common">Sudden oak death agent</name>
    <dbReference type="NCBI Taxonomy" id="164328"/>
    <lineage>
        <taxon>Eukaryota</taxon>
        <taxon>Sar</taxon>
        <taxon>Stramenopiles</taxon>
        <taxon>Oomycota</taxon>
        <taxon>Peronosporomycetes</taxon>
        <taxon>Peronosporales</taxon>
        <taxon>Peronosporaceae</taxon>
        <taxon>Phytophthora</taxon>
    </lineage>
</organism>
<dbReference type="VEuPathDB" id="FungiDB:KRP22_5946"/>
<dbReference type="PANTHER" id="PTHR13383">
    <property type="entry name" value="RIBONUCLEASE H2 SUBUNIT B"/>
    <property type="match status" value="1"/>
</dbReference>
<dbReference type="VEuPathDB" id="FungiDB:KRP23_6565"/>
<dbReference type="RefSeq" id="XP_067746097.1">
    <property type="nucleotide sequence ID" value="XM_067891772.1"/>
</dbReference>
<feature type="compositionally biased region" description="Basic and acidic residues" evidence="1">
    <location>
        <begin position="262"/>
        <end position="271"/>
    </location>
</feature>
<reference evidence="3" key="2">
    <citation type="submission" date="2015-06" db="UniProtKB">
        <authorList>
            <consortium name="EnsemblProtists"/>
        </authorList>
    </citation>
    <scope>IDENTIFICATION</scope>
    <source>
        <strain evidence="3">Pr102</strain>
    </source>
</reference>
<dbReference type="OrthoDB" id="29098at2759"/>
<dbReference type="OMA" id="NVDRTGM"/>
<dbReference type="Proteomes" id="UP000005238">
    <property type="component" value="Unassembled WGS sequence"/>
</dbReference>
<dbReference type="STRING" id="164328.H3GHN0"/>
<evidence type="ECO:0000256" key="1">
    <source>
        <dbReference type="SAM" id="MobiDB-lite"/>
    </source>
</evidence>
<accession>H3GHN0</accession>
<sequence>MGRKLLALVPSALPASANLERFHADATDAPLLSVVVWSSHGPGDATRTRQLALDRDRHRLLELQRVQPPDGARSWFLGNSVVQNGSLTLFSPMDALFVLLDAAWAQRKRFSSVFDLLAQNGNTWLLQLSTLDQKVLETICDVQTVGGEDGVDNLYVKVNAGKVTGWLRSKVEKVAAVLATQEKTAAKGDAFAEQVNVPGQEGKKECAEVKEEVVARHYREAIGVVGNYLPEEWIELLCKEFKVETEVAVKTPAKSATGAQDNFRRFDRRQTPESGSKRSTPATAAATKKKSKLANVDRTGMKSLTSFFGKK</sequence>
<dbReference type="EnsemblProtists" id="Phyra75454">
    <property type="protein sequence ID" value="Phyra75454"/>
    <property type="gene ID" value="Phyra75454"/>
</dbReference>
<dbReference type="PANTHER" id="PTHR13383:SF11">
    <property type="entry name" value="RIBONUCLEASE H2 SUBUNIT B"/>
    <property type="match status" value="1"/>
</dbReference>
<dbReference type="GO" id="GO:0006401">
    <property type="term" value="P:RNA catabolic process"/>
    <property type="evidence" value="ECO:0000318"/>
    <property type="project" value="GO_Central"/>
</dbReference>
<dbReference type="GeneID" id="94227576"/>
<dbReference type="AlphaFoldDB" id="H3GHN0"/>